<feature type="region of interest" description="Disordered" evidence="2">
    <location>
        <begin position="825"/>
        <end position="855"/>
    </location>
</feature>
<feature type="region of interest" description="Disordered" evidence="2">
    <location>
        <begin position="783"/>
        <end position="812"/>
    </location>
</feature>
<keyword evidence="1" id="KW-0175">Coiled coil</keyword>
<evidence type="ECO:0000313" key="4">
    <source>
        <dbReference type="Proteomes" id="UP000242188"/>
    </source>
</evidence>
<sequence>MASILKNQILKHLSKFTKNLSPDKINLSTLRGEGELSNLELDEAILMDLMDLPTWMRLKKAHCNKLTIKIAWTKLKSQPIGIYLDEVVLEMETCDDPRPPNNPAHEASYRSGGKYGFSDRVIDGIYVHINAVSVKFMSKKFHASLQLSRVVVQSKSPNWQKTDDLRSTKIKESSRGEILLFKEVEWQTTRIEATAVEGETNDFLLTPLRLIANQSKVRITIKKNLSDCSIISTCVMLFLDDILWVLTDTQLKAAILYANSLRMMIEKSREQGKKLAAETILRQGQYRQMYPQQQASQRARSQSNATPAQYFMKYDVQTTSYHLISSRIDLHLCDDSSPDSNVNDNPKHNKRIEGGAMQITFNKLSLDIYPFNPAGGERKHWYRYMDNQGSRNFWVQQLFAAFKQDVTRARETCCVASPTQSPAHEPVNQKPTEKPQPTNQNPSGSRSPPPPPPSHQQVPPIRVPSQRPRSTKLLESCTVLKVEEFIIYQVSTADNKRNTPCKFLSSDKKQLHLPSDMSVLHMEYTDYFFPEGINYPVPHANLYMLVNPIRLNLDYLTLLWVNFFMLNLSQSVTPEMLDDTPKQHVDIKIEALMPRVIVSAEKKVESQPDRPEGVQLQVSKICVTNTHVEEHTGRADLAEVLRQYKDGHLFTSLQYPNNNNPLISLSPHFSMFANGQDNAYMQRYAKDLVAGRLPQGIESQAGSEAIAKLLKTNTLKRNASFDVWSVCADQAWLEFVGVPVSKSRPIPFVESVPVSLWFCMPIVMDEAETKLCQNNQLDVVGISGNSRRGSSNAGSFPPSPDGDPYNSVSPQRDRPARKLLKEYYSTDSESYDTSPDDNPSSCDKTNISLKPEDKGQSSQLANYNIVAKVGGPVKAQMSHSQYLFLMRLLESFTVFQTQLSVDVEHFLGVSDSPTTFSVPLVVPDLEFVMVCPYVAELLPFTHNMPASPSGASLRDGDLMEEGYMKDEGSQQIDLDLGLVTEDEDIRVNDSIVDSGSQCSSHTAISKSLSDSKIQCHTGLGLTGVEEHSNQGMFVSAQISHSSQGLADNHHDSSSGYDSSFGSRGSGSQQMKKSANKAADQMKKSFTSALSGITGLTDKIKAKIDSNEEIDDCDTMSIRTDNSDDDLDFEMLNLEETEMPAFHHPNIGASETASSTDTDMQDDMSSLYAESSAATKGRELVSVIAFRVRGSEILMQNDGSDTAIRIQTRHLSTNQPGNMYYEDFYNKFTSTPGMFGQSEISPDDLKTFTIKLKIVSGPGADAELPITTQTDSPGYLSVMAEKCGLAFNTSSLANMAKFVEDESTGQALPMHVTVSDFNLSLKDDAPKPNIPPGPPMECMVHKLAISRGYDGIFHLTAESVLSSGPETKELSGQQTEDKEEGRPSSPSHQSLLLENQQLKKSLQEMSNLLQSQKQLNRKVQQDMESIQKENENLQSKLYKISLPSNGTNDSEIHANAVIAENLKLQQKIIVQEDEISTLTKEKDSLLDTLKLLQDELFQSESRRRHIDHHS</sequence>
<feature type="compositionally biased region" description="Low complexity" evidence="2">
    <location>
        <begin position="783"/>
        <end position="795"/>
    </location>
</feature>
<feature type="compositionally biased region" description="Low complexity" evidence="2">
    <location>
        <begin position="825"/>
        <end position="837"/>
    </location>
</feature>
<protein>
    <submittedName>
        <fullName evidence="3">UHRF1-binding protein 1-like</fullName>
    </submittedName>
</protein>
<gene>
    <name evidence="3" type="ORF">KP79_PYT18836</name>
</gene>
<feature type="region of interest" description="Disordered" evidence="2">
    <location>
        <begin position="1362"/>
        <end position="1388"/>
    </location>
</feature>
<dbReference type="EMBL" id="NEDP02005138">
    <property type="protein sequence ID" value="OWF43212.1"/>
    <property type="molecule type" value="Genomic_DNA"/>
</dbReference>
<reference evidence="3 4" key="1">
    <citation type="journal article" date="2017" name="Nat. Ecol. Evol.">
        <title>Scallop genome provides insights into evolution of bilaterian karyotype and development.</title>
        <authorList>
            <person name="Wang S."/>
            <person name="Zhang J."/>
            <person name="Jiao W."/>
            <person name="Li J."/>
            <person name="Xun X."/>
            <person name="Sun Y."/>
            <person name="Guo X."/>
            <person name="Huan P."/>
            <person name="Dong B."/>
            <person name="Zhang L."/>
            <person name="Hu X."/>
            <person name="Sun X."/>
            <person name="Wang J."/>
            <person name="Zhao C."/>
            <person name="Wang Y."/>
            <person name="Wang D."/>
            <person name="Huang X."/>
            <person name="Wang R."/>
            <person name="Lv J."/>
            <person name="Li Y."/>
            <person name="Zhang Z."/>
            <person name="Liu B."/>
            <person name="Lu W."/>
            <person name="Hui Y."/>
            <person name="Liang J."/>
            <person name="Zhou Z."/>
            <person name="Hou R."/>
            <person name="Li X."/>
            <person name="Liu Y."/>
            <person name="Li H."/>
            <person name="Ning X."/>
            <person name="Lin Y."/>
            <person name="Zhao L."/>
            <person name="Xing Q."/>
            <person name="Dou J."/>
            <person name="Li Y."/>
            <person name="Mao J."/>
            <person name="Guo H."/>
            <person name="Dou H."/>
            <person name="Li T."/>
            <person name="Mu C."/>
            <person name="Jiang W."/>
            <person name="Fu Q."/>
            <person name="Fu X."/>
            <person name="Miao Y."/>
            <person name="Liu J."/>
            <person name="Yu Q."/>
            <person name="Li R."/>
            <person name="Liao H."/>
            <person name="Li X."/>
            <person name="Kong Y."/>
            <person name="Jiang Z."/>
            <person name="Chourrout D."/>
            <person name="Li R."/>
            <person name="Bao Z."/>
        </authorList>
    </citation>
    <scope>NUCLEOTIDE SEQUENCE [LARGE SCALE GENOMIC DNA]</scope>
    <source>
        <strain evidence="3 4">PY_sf001</strain>
    </source>
</reference>
<feature type="compositionally biased region" description="Polar residues" evidence="2">
    <location>
        <begin position="1362"/>
        <end position="1373"/>
    </location>
</feature>
<dbReference type="PANTHER" id="PTHR22774">
    <property type="entry name" value="CHOREIN N-TERMINAL DOMAIN-CONTAINING PROTEIN"/>
    <property type="match status" value="1"/>
</dbReference>
<proteinExistence type="predicted"/>
<comment type="caution">
    <text evidence="3">The sequence shown here is derived from an EMBL/GenBank/DDBJ whole genome shotgun (WGS) entry which is preliminary data.</text>
</comment>
<evidence type="ECO:0000256" key="1">
    <source>
        <dbReference type="SAM" id="Coils"/>
    </source>
</evidence>
<keyword evidence="4" id="KW-1185">Reference proteome</keyword>
<evidence type="ECO:0000313" key="3">
    <source>
        <dbReference type="EMBL" id="OWF43212.1"/>
    </source>
</evidence>
<feature type="coiled-coil region" evidence="1">
    <location>
        <begin position="1460"/>
        <end position="1494"/>
    </location>
</feature>
<dbReference type="OrthoDB" id="43807at2759"/>
<feature type="region of interest" description="Disordered" evidence="2">
    <location>
        <begin position="416"/>
        <end position="468"/>
    </location>
</feature>
<feature type="compositionally biased region" description="Polar residues" evidence="2">
    <location>
        <begin position="838"/>
        <end position="848"/>
    </location>
</feature>
<feature type="compositionally biased region" description="Low complexity" evidence="2">
    <location>
        <begin position="1053"/>
        <end position="1067"/>
    </location>
</feature>
<name>A0A210Q3C5_MIZYE</name>
<dbReference type="InterPro" id="IPR026728">
    <property type="entry name" value="BLTP3A/B"/>
</dbReference>
<dbReference type="Pfam" id="PF24917">
    <property type="entry name" value="BLTP3A_B"/>
    <property type="match status" value="2"/>
</dbReference>
<evidence type="ECO:0000256" key="2">
    <source>
        <dbReference type="SAM" id="MobiDB-lite"/>
    </source>
</evidence>
<dbReference type="PANTHER" id="PTHR22774:SF11">
    <property type="entry name" value="CHOREIN N-TERMINAL DOMAIN-CONTAINING PROTEIN"/>
    <property type="match status" value="1"/>
</dbReference>
<organism evidence="3 4">
    <name type="scientific">Mizuhopecten yessoensis</name>
    <name type="common">Japanese scallop</name>
    <name type="synonym">Patinopecten yessoensis</name>
    <dbReference type="NCBI Taxonomy" id="6573"/>
    <lineage>
        <taxon>Eukaryota</taxon>
        <taxon>Metazoa</taxon>
        <taxon>Spiralia</taxon>
        <taxon>Lophotrochozoa</taxon>
        <taxon>Mollusca</taxon>
        <taxon>Bivalvia</taxon>
        <taxon>Autobranchia</taxon>
        <taxon>Pteriomorphia</taxon>
        <taxon>Pectinida</taxon>
        <taxon>Pectinoidea</taxon>
        <taxon>Pectinidae</taxon>
        <taxon>Mizuhopecten</taxon>
    </lineage>
</organism>
<accession>A0A210Q3C5</accession>
<feature type="region of interest" description="Disordered" evidence="2">
    <location>
        <begin position="1038"/>
        <end position="1079"/>
    </location>
</feature>
<dbReference type="Proteomes" id="UP000242188">
    <property type="component" value="Unassembled WGS sequence"/>
</dbReference>